<reference evidence="1 2" key="1">
    <citation type="submission" date="2018-11" db="EMBL/GenBank/DDBJ databases">
        <title>Complete genome sequence of Leptospira kmetyi isolate LS 001/16 from soil sample associated with a leptospirosis patient in Kelantan.</title>
        <authorList>
            <person name="Muhammad Yusoff F."/>
            <person name="Muhammad Yusoff S."/>
            <person name="Ahmad M.N."/>
            <person name="Yusof N.Y."/>
            <person name="Aziah I."/>
        </authorList>
    </citation>
    <scope>NUCLEOTIDE SEQUENCE [LARGE SCALE GENOMIC DNA]</scope>
    <source>
        <strain evidence="1 2">LS 001/16</strain>
    </source>
</reference>
<evidence type="ECO:0000313" key="1">
    <source>
        <dbReference type="EMBL" id="AYV57210.1"/>
    </source>
</evidence>
<sequence length="488" mass="55750">MDKNGKIEVIFLVLIRAHFPEMIRTASSMRKRARVNPTIVFLGNEDFSEEYKRCEFFDVSYRANGAEKDLGPKSFSLQNRAIVSDGKNQIIDLKQRIKNSLFGKFLKWIFNYYVRCFVTKDSLFCLPWHLVRLKKLSRLTWNLLSLIKADVVILPHIEIRGMLGQIAWVAQKKKIPVIVVPYAWILRQELLSVLADKPVYQVRGLVNRFVSRFFPQWEYNLYLGASAVEILAMEFLKLPTSNPWMSDDLADALALESEAMLKSYTADGVRSERCHVTGSAALDILASYKVQESGLSVLTENGEEKIQGQYAVAFLPPDQTGNRINGFEFFNYWEMLTFYIQTLIPKSSIPIVFSLHPRDSSLKERLLQEFPKMKIYDGDACNIIPGAEYCVGTLSGMLRYVVSSAKPLLYYDVYQYCMNEYADVSSVVAVTSKLEFNNQVVKFNDDREYFSGLSKIAKVNAANWGRLDGNAVGRIESLIETQFSLKES</sequence>
<organism evidence="1 2">
    <name type="scientific">Leptospira kmetyi</name>
    <dbReference type="NCBI Taxonomy" id="408139"/>
    <lineage>
        <taxon>Bacteria</taxon>
        <taxon>Pseudomonadati</taxon>
        <taxon>Spirochaetota</taxon>
        <taxon>Spirochaetia</taxon>
        <taxon>Leptospirales</taxon>
        <taxon>Leptospiraceae</taxon>
        <taxon>Leptospira</taxon>
    </lineage>
</organism>
<dbReference type="RefSeq" id="WP_123180192.1">
    <property type="nucleotide sequence ID" value="NZ_CP033614.1"/>
</dbReference>
<dbReference type="KEGG" id="lkm:EFP84_17970"/>
<gene>
    <name evidence="1" type="ORF">EFP84_17970</name>
</gene>
<evidence type="ECO:0000313" key="2">
    <source>
        <dbReference type="Proteomes" id="UP000276407"/>
    </source>
</evidence>
<name>A0AAD0UT97_9LEPT</name>
<protein>
    <submittedName>
        <fullName evidence="1">Uncharacterized protein</fullName>
    </submittedName>
</protein>
<proteinExistence type="predicted"/>
<dbReference type="AlphaFoldDB" id="A0AAD0UT97"/>
<dbReference type="EMBL" id="CP033614">
    <property type="protein sequence ID" value="AYV57210.1"/>
    <property type="molecule type" value="Genomic_DNA"/>
</dbReference>
<dbReference type="Proteomes" id="UP000276407">
    <property type="component" value="Chromosome 1"/>
</dbReference>
<accession>A0AAD0UT97</accession>